<organism evidence="1 2">
    <name type="scientific">Legionella londiniensis</name>
    <dbReference type="NCBI Taxonomy" id="45068"/>
    <lineage>
        <taxon>Bacteria</taxon>
        <taxon>Pseudomonadati</taxon>
        <taxon>Pseudomonadota</taxon>
        <taxon>Gammaproteobacteria</taxon>
        <taxon>Legionellales</taxon>
        <taxon>Legionellaceae</taxon>
        <taxon>Legionella</taxon>
    </lineage>
</organism>
<dbReference type="Gene3D" id="4.10.220.110">
    <property type="match status" value="1"/>
</dbReference>
<sequence>MELASHAAAAVTGNQGCIIYANHISWENFGLNSRYRITVCGLTPKKLCREDYGKARIQFGKISHLIYDGELLSLTQKHLGQDGFEFKLVFGSSLHRLENSVQHRLYIDCSLEEIIRDILSSHEIKAVFHLEKVSCRIPYAAQGDVSDYDFLLRLCIEHGIVFFYHNNQRQETELYFTYDWYPYHEHRVLFNPANGMAGGQPVISALHYFCENLAENISLRGASEDKPTRILEAFTVNKTDIPGQGVITLDHVYVLTDEADCQRRALCLQEQLDWQREWLRLETNLFPAEAGDCIAIENHPNPRANGVFRILQITGSADGSLKSSATHPARQTIWLISIDYPYRMPHPATKLIWNEAYGPAPESWQHSVTYPTPGLETALIAGQEGQLALDGKGRYPMLPLFCPQQKARNKAYAVRMVHPATGQACDKAWGMHMPLLAGTRVILAHLHNLIDKPIILGTIAGELQKDPVNSCNPTQLVIRHHSGSALIFEDSEQKQNIYLHTKSKNHGLFFSKNQDDESILLDSLGTMHVQSAKDFNIHSGQDFVMANQSTEFSANQELSMAMQKDMSWQAKESIRQNAGHDWQLQCAKGNLDLQGNKIEAKASSLYFQGRALTAEANTLAVQATRDLTLSSDKDLKMQVGACELKLAATNVFFNAPELSIYAQVIIKMPS</sequence>
<protein>
    <recommendedName>
        <fullName evidence="3">Phage-related baseplate assembly protein</fullName>
    </recommendedName>
</protein>
<dbReference type="OrthoDB" id="9762420at2"/>
<dbReference type="SUPFAM" id="SSF69255">
    <property type="entry name" value="gp5 N-terminal domain-like"/>
    <property type="match status" value="1"/>
</dbReference>
<dbReference type="PATRIC" id="fig|45068.5.peg.232"/>
<keyword evidence="2" id="KW-1185">Reference proteome</keyword>
<dbReference type="SUPFAM" id="SSF69279">
    <property type="entry name" value="Phage tail proteins"/>
    <property type="match status" value="1"/>
</dbReference>
<dbReference type="Gene3D" id="3.55.50.10">
    <property type="entry name" value="Baseplate protein-like domains"/>
    <property type="match status" value="1"/>
</dbReference>
<name>A0A0W0VTF3_9GAMM</name>
<dbReference type="Gene3D" id="2.30.110.50">
    <property type="match status" value="1"/>
</dbReference>
<dbReference type="Pfam" id="PF05954">
    <property type="entry name" value="Phage_GPD"/>
    <property type="match status" value="1"/>
</dbReference>
<accession>A0A0W0VTF3</accession>
<dbReference type="STRING" id="45068.Llon_0221"/>
<comment type="caution">
    <text evidence="1">The sequence shown here is derived from an EMBL/GenBank/DDBJ whole genome shotgun (WGS) entry which is preliminary data.</text>
</comment>
<evidence type="ECO:0008006" key="3">
    <source>
        <dbReference type="Google" id="ProtNLM"/>
    </source>
</evidence>
<gene>
    <name evidence="1" type="ORF">Llon_0221</name>
</gene>
<dbReference type="Gene3D" id="2.40.50.230">
    <property type="entry name" value="Gp5 N-terminal domain"/>
    <property type="match status" value="1"/>
</dbReference>
<proteinExistence type="predicted"/>
<dbReference type="AlphaFoldDB" id="A0A0W0VTF3"/>
<dbReference type="Proteomes" id="UP000054997">
    <property type="component" value="Unassembled WGS sequence"/>
</dbReference>
<dbReference type="EMBL" id="LNYK01000001">
    <property type="protein sequence ID" value="KTD23336.1"/>
    <property type="molecule type" value="Genomic_DNA"/>
</dbReference>
<dbReference type="RefSeq" id="WP_058528231.1">
    <property type="nucleotide sequence ID" value="NZ_CAAAHZ010000013.1"/>
</dbReference>
<evidence type="ECO:0000313" key="2">
    <source>
        <dbReference type="Proteomes" id="UP000054997"/>
    </source>
</evidence>
<reference evidence="1 2" key="1">
    <citation type="submission" date="2015-11" db="EMBL/GenBank/DDBJ databases">
        <title>Genomic analysis of 38 Legionella species identifies large and diverse effector repertoires.</title>
        <authorList>
            <person name="Burstein D."/>
            <person name="Amaro F."/>
            <person name="Zusman T."/>
            <person name="Lifshitz Z."/>
            <person name="Cohen O."/>
            <person name="Gilbert J.A."/>
            <person name="Pupko T."/>
            <person name="Shuman H.A."/>
            <person name="Segal G."/>
        </authorList>
    </citation>
    <scope>NUCLEOTIDE SEQUENCE [LARGE SCALE GENOMIC DNA]</scope>
    <source>
        <strain evidence="1 2">ATCC 49505</strain>
    </source>
</reference>
<dbReference type="InterPro" id="IPR037026">
    <property type="entry name" value="Vgr_OB-fold_dom_sf"/>
</dbReference>
<evidence type="ECO:0000313" key="1">
    <source>
        <dbReference type="EMBL" id="KTD23336.1"/>
    </source>
</evidence>